<evidence type="ECO:0000256" key="1">
    <source>
        <dbReference type="SAM" id="MobiDB-lite"/>
    </source>
</evidence>
<dbReference type="AlphaFoldDB" id="A0A1L9S1G2"/>
<feature type="region of interest" description="Disordered" evidence="1">
    <location>
        <begin position="67"/>
        <end position="174"/>
    </location>
</feature>
<sequence>MAPKAKSETLLGLSMADARIIILGTLLDPGKIDYEKLAQKGGYKNAASASTTYRNARRKLVELHGADMTNNDASAAPTADGQSTNETPKKAPAKRKSKAAAAEADPGAASPDGAAEGAETAVPKPKRQRKAPTKKAAAVKAEKEENGDDTPVKAEANPQTENHIVKKEEDMDDDLDDTNIEAEIDAMDDTPAYVKHEDPFVA</sequence>
<dbReference type="EMBL" id="KV878209">
    <property type="protein sequence ID" value="OJJ41009.1"/>
    <property type="molecule type" value="Genomic_DNA"/>
</dbReference>
<feature type="compositionally biased region" description="Basic residues" evidence="1">
    <location>
        <begin position="124"/>
        <end position="133"/>
    </location>
</feature>
<protein>
    <recommendedName>
        <fullName evidence="4">Histone h1.3</fullName>
    </recommendedName>
</protein>
<evidence type="ECO:0008006" key="4">
    <source>
        <dbReference type="Google" id="ProtNLM"/>
    </source>
</evidence>
<dbReference type="STRING" id="1073089.A0A1L9S1G2"/>
<dbReference type="OrthoDB" id="5403747at2759"/>
<organism evidence="2 3">
    <name type="scientific">Aspergillus wentii DTO 134E9</name>
    <dbReference type="NCBI Taxonomy" id="1073089"/>
    <lineage>
        <taxon>Eukaryota</taxon>
        <taxon>Fungi</taxon>
        <taxon>Dikarya</taxon>
        <taxon>Ascomycota</taxon>
        <taxon>Pezizomycotina</taxon>
        <taxon>Eurotiomycetes</taxon>
        <taxon>Eurotiomycetidae</taxon>
        <taxon>Eurotiales</taxon>
        <taxon>Aspergillaceae</taxon>
        <taxon>Aspergillus</taxon>
        <taxon>Aspergillus subgen. Cremei</taxon>
    </lineage>
</organism>
<evidence type="ECO:0000313" key="3">
    <source>
        <dbReference type="Proteomes" id="UP000184383"/>
    </source>
</evidence>
<dbReference type="GeneID" id="63745952"/>
<reference evidence="3" key="1">
    <citation type="journal article" date="2017" name="Genome Biol.">
        <title>Comparative genomics reveals high biological diversity and specific adaptations in the industrially and medically important fungal genus Aspergillus.</title>
        <authorList>
            <person name="de Vries R.P."/>
            <person name="Riley R."/>
            <person name="Wiebenga A."/>
            <person name="Aguilar-Osorio G."/>
            <person name="Amillis S."/>
            <person name="Uchima C.A."/>
            <person name="Anderluh G."/>
            <person name="Asadollahi M."/>
            <person name="Askin M."/>
            <person name="Barry K."/>
            <person name="Battaglia E."/>
            <person name="Bayram O."/>
            <person name="Benocci T."/>
            <person name="Braus-Stromeyer S.A."/>
            <person name="Caldana C."/>
            <person name="Canovas D."/>
            <person name="Cerqueira G.C."/>
            <person name="Chen F."/>
            <person name="Chen W."/>
            <person name="Choi C."/>
            <person name="Clum A."/>
            <person name="Dos Santos R.A."/>
            <person name="Damasio A.R."/>
            <person name="Diallinas G."/>
            <person name="Emri T."/>
            <person name="Fekete E."/>
            <person name="Flipphi M."/>
            <person name="Freyberg S."/>
            <person name="Gallo A."/>
            <person name="Gournas C."/>
            <person name="Habgood R."/>
            <person name="Hainaut M."/>
            <person name="Harispe M.L."/>
            <person name="Henrissat B."/>
            <person name="Hilden K.S."/>
            <person name="Hope R."/>
            <person name="Hossain A."/>
            <person name="Karabika E."/>
            <person name="Karaffa L."/>
            <person name="Karanyi Z."/>
            <person name="Krasevec N."/>
            <person name="Kuo A."/>
            <person name="Kusch H."/>
            <person name="LaButti K."/>
            <person name="Lagendijk E.L."/>
            <person name="Lapidus A."/>
            <person name="Levasseur A."/>
            <person name="Lindquist E."/>
            <person name="Lipzen A."/>
            <person name="Logrieco A.F."/>
            <person name="MacCabe A."/>
            <person name="Maekelae M.R."/>
            <person name="Malavazi I."/>
            <person name="Melin P."/>
            <person name="Meyer V."/>
            <person name="Mielnichuk N."/>
            <person name="Miskei M."/>
            <person name="Molnar A.P."/>
            <person name="Mule G."/>
            <person name="Ngan C.Y."/>
            <person name="Orejas M."/>
            <person name="Orosz E."/>
            <person name="Ouedraogo J.P."/>
            <person name="Overkamp K.M."/>
            <person name="Park H.-S."/>
            <person name="Perrone G."/>
            <person name="Piumi F."/>
            <person name="Punt P.J."/>
            <person name="Ram A.F."/>
            <person name="Ramon A."/>
            <person name="Rauscher S."/>
            <person name="Record E."/>
            <person name="Riano-Pachon D.M."/>
            <person name="Robert V."/>
            <person name="Roehrig J."/>
            <person name="Ruller R."/>
            <person name="Salamov A."/>
            <person name="Salih N.S."/>
            <person name="Samson R.A."/>
            <person name="Sandor E."/>
            <person name="Sanguinetti M."/>
            <person name="Schuetze T."/>
            <person name="Sepcic K."/>
            <person name="Shelest E."/>
            <person name="Sherlock G."/>
            <person name="Sophianopoulou V."/>
            <person name="Squina F.M."/>
            <person name="Sun H."/>
            <person name="Susca A."/>
            <person name="Todd R.B."/>
            <person name="Tsang A."/>
            <person name="Unkles S.E."/>
            <person name="van de Wiele N."/>
            <person name="van Rossen-Uffink D."/>
            <person name="Oliveira J.V."/>
            <person name="Vesth T.C."/>
            <person name="Visser J."/>
            <person name="Yu J.-H."/>
            <person name="Zhou M."/>
            <person name="Andersen M.R."/>
            <person name="Archer D.B."/>
            <person name="Baker S.E."/>
            <person name="Benoit I."/>
            <person name="Brakhage A.A."/>
            <person name="Braus G.H."/>
            <person name="Fischer R."/>
            <person name="Frisvad J.C."/>
            <person name="Goldman G.H."/>
            <person name="Houbraken J."/>
            <person name="Oakley B."/>
            <person name="Pocsi I."/>
            <person name="Scazzocchio C."/>
            <person name="Seiboth B."/>
            <person name="vanKuyk P.A."/>
            <person name="Wortman J."/>
            <person name="Dyer P.S."/>
            <person name="Grigoriev I.V."/>
        </authorList>
    </citation>
    <scope>NUCLEOTIDE SEQUENCE [LARGE SCALE GENOMIC DNA]</scope>
    <source>
        <strain evidence="3">DTO 134E9</strain>
    </source>
</reference>
<gene>
    <name evidence="2" type="ORF">ASPWEDRAFT_167050</name>
</gene>
<dbReference type="RefSeq" id="XP_040694685.1">
    <property type="nucleotide sequence ID" value="XM_040830104.1"/>
</dbReference>
<keyword evidence="3" id="KW-1185">Reference proteome</keyword>
<dbReference type="Proteomes" id="UP000184383">
    <property type="component" value="Unassembled WGS sequence"/>
</dbReference>
<evidence type="ECO:0000313" key="2">
    <source>
        <dbReference type="EMBL" id="OJJ41009.1"/>
    </source>
</evidence>
<dbReference type="VEuPathDB" id="FungiDB:ASPWEDRAFT_167050"/>
<feature type="compositionally biased region" description="Low complexity" evidence="1">
    <location>
        <begin position="99"/>
        <end position="119"/>
    </location>
</feature>
<accession>A0A1L9S1G2</accession>
<proteinExistence type="predicted"/>
<name>A0A1L9S1G2_ASPWE</name>